<accession>A0A0A2VQQ9</accession>
<dbReference type="GO" id="GO:0071014">
    <property type="term" value="C:post-mRNA release spliceosomal complex"/>
    <property type="evidence" value="ECO:0007669"/>
    <property type="project" value="EnsemblFungi"/>
</dbReference>
<dbReference type="InterPro" id="IPR012677">
    <property type="entry name" value="Nucleotide-bd_a/b_plait_sf"/>
</dbReference>
<dbReference type="GO" id="GO:0008380">
    <property type="term" value="P:RNA splicing"/>
    <property type="evidence" value="ECO:0007669"/>
    <property type="project" value="UniProtKB-KW"/>
</dbReference>
<dbReference type="GO" id="GO:0017070">
    <property type="term" value="F:U6 snRNA binding"/>
    <property type="evidence" value="ECO:0007669"/>
    <property type="project" value="TreeGrafter"/>
</dbReference>
<dbReference type="GO" id="GO:0000974">
    <property type="term" value="C:Prp19 complex"/>
    <property type="evidence" value="ECO:0007669"/>
    <property type="project" value="EnsemblFungi"/>
</dbReference>
<keyword evidence="9 15" id="KW-0694">RNA-binding</keyword>
<keyword evidence="5 16" id="KW-0479">Metal-binding</keyword>
<evidence type="ECO:0000256" key="8">
    <source>
        <dbReference type="ARBA" id="ARBA00022833"/>
    </source>
</evidence>
<dbReference type="InterPro" id="IPR039171">
    <property type="entry name" value="Cwc2/Slt11"/>
</dbReference>
<dbReference type="PANTHER" id="PTHR14089:SF2">
    <property type="entry name" value="PRE-MRNA-SPLICING FACTOR CWC2"/>
    <property type="match status" value="1"/>
</dbReference>
<dbReference type="Pfam" id="PF16131">
    <property type="entry name" value="Torus"/>
    <property type="match status" value="1"/>
</dbReference>
<evidence type="ECO:0000256" key="13">
    <source>
        <dbReference type="ARBA" id="ARBA00025224"/>
    </source>
</evidence>
<feature type="region of interest" description="Disordered" evidence="17">
    <location>
        <begin position="346"/>
        <end position="405"/>
    </location>
</feature>
<dbReference type="OrthoDB" id="10251848at2759"/>
<comment type="subcellular location">
    <subcellularLocation>
        <location evidence="1">Nucleus</location>
    </subcellularLocation>
</comment>
<dbReference type="GO" id="GO:0006397">
    <property type="term" value="P:mRNA processing"/>
    <property type="evidence" value="ECO:0007669"/>
    <property type="project" value="UniProtKB-KW"/>
</dbReference>
<comment type="function">
    <text evidence="13">Involved in the first step of pre-mRNA splicing. Required for cell growth and cell cycle control. Plays a role in the levels of the U1, U4, U5 and U6 snRNAs and the maintenance of the U4/U6 snRNA complex. May provide the link between the 'nineteen complex' NTC spliceosome protein complex and the spliceosome through the U6 snRNA. Associates predominantly with U6 snRNAs in assembled active spliceosomes. Binds directly to the internal stem-loop (ISL) domain of the U6 snRNA and to the pre-mRNA intron near the 5' splice site during the activation and catalytic phases of the spliceosome cycle.</text>
</comment>
<evidence type="ECO:0000256" key="3">
    <source>
        <dbReference type="ARBA" id="ARBA00017295"/>
    </source>
</evidence>
<keyword evidence="6" id="KW-0747">Spliceosome</keyword>
<evidence type="ECO:0000256" key="2">
    <source>
        <dbReference type="ARBA" id="ARBA00008024"/>
    </source>
</evidence>
<feature type="zinc finger region" description="C3H1-type" evidence="16">
    <location>
        <begin position="113"/>
        <end position="140"/>
    </location>
</feature>
<dbReference type="GO" id="GO:0036002">
    <property type="term" value="F:pre-mRNA binding"/>
    <property type="evidence" value="ECO:0007669"/>
    <property type="project" value="TreeGrafter"/>
</dbReference>
<keyword evidence="11" id="KW-0539">Nucleus</keyword>
<feature type="domain" description="RRM" evidence="18">
    <location>
        <begin position="176"/>
        <end position="250"/>
    </location>
</feature>
<gene>
    <name evidence="20" type="ORF">BBAD15_g4447</name>
</gene>
<sequence length="405" mass="44305">MADQESQVAVVAAADAITPDMDTQPATSETAVVAAPTTGKKVVKKIVRKKRKPARVQIDPSLITSEPPPQTGTIFNIWYNKWSGGDHDGNAQTKAKGRCNIATDAGYTKADSLTGSFFCVSFARGVCAKGVDCDYLHRLPGVFDIFGPNVDCFGRDKFSDYRDDMGGVGSFMRVNRTIYIGRIHVTDDIEEIVARHFAEWGQIERVRVLNSRGVAFVTYSNEANAQFAKEAMAHQSLDHDEIINVRWATPDPNPMAKAREARRIEEQAAEAIRRALGGEFVAEIEGKDPEARKRRKIESSYGLEGYEAPDEVHFARGAHAVNPRGRKGFELEDQQRLMIESGEAFAEDEAQGQQQTQQEEQSGGIFSGSTLAALNRAKISVPSSNPKTSAAGPLVSYGSDSDDDE</sequence>
<evidence type="ECO:0000256" key="10">
    <source>
        <dbReference type="ARBA" id="ARBA00023187"/>
    </source>
</evidence>
<evidence type="ECO:0000256" key="15">
    <source>
        <dbReference type="PROSITE-ProRule" id="PRU00176"/>
    </source>
</evidence>
<evidence type="ECO:0000256" key="5">
    <source>
        <dbReference type="ARBA" id="ARBA00022723"/>
    </source>
</evidence>
<dbReference type="GO" id="GO:0071006">
    <property type="term" value="C:U2-type catalytic step 1 spliceosome"/>
    <property type="evidence" value="ECO:0007669"/>
    <property type="project" value="TreeGrafter"/>
</dbReference>
<feature type="compositionally biased region" description="Low complexity" evidence="17">
    <location>
        <begin position="351"/>
        <end position="361"/>
    </location>
</feature>
<dbReference type="Proteomes" id="UP000030106">
    <property type="component" value="Unassembled WGS sequence"/>
</dbReference>
<dbReference type="SUPFAM" id="SSF54928">
    <property type="entry name" value="RNA-binding domain, RBD"/>
    <property type="match status" value="1"/>
</dbReference>
<keyword evidence="12" id="KW-0131">Cell cycle</keyword>
<dbReference type="InterPro" id="IPR000504">
    <property type="entry name" value="RRM_dom"/>
</dbReference>
<evidence type="ECO:0000256" key="12">
    <source>
        <dbReference type="ARBA" id="ARBA00023306"/>
    </source>
</evidence>
<evidence type="ECO:0000259" key="19">
    <source>
        <dbReference type="PROSITE" id="PS50103"/>
    </source>
</evidence>
<dbReference type="InterPro" id="IPR035979">
    <property type="entry name" value="RBD_domain_sf"/>
</dbReference>
<dbReference type="FunFam" id="3.30.70.330:FF:000249">
    <property type="entry name" value="Pre-mRNA-splicing factor CWC2, variant"/>
    <property type="match status" value="1"/>
</dbReference>
<proteinExistence type="inferred from homology"/>
<dbReference type="Pfam" id="PF00076">
    <property type="entry name" value="RRM_1"/>
    <property type="match status" value="1"/>
</dbReference>
<keyword evidence="7 16" id="KW-0863">Zinc-finger</keyword>
<evidence type="ECO:0000256" key="1">
    <source>
        <dbReference type="ARBA" id="ARBA00004123"/>
    </source>
</evidence>
<dbReference type="GO" id="GO:0071007">
    <property type="term" value="C:U2-type catalytic step 2 spliceosome"/>
    <property type="evidence" value="ECO:0007669"/>
    <property type="project" value="TreeGrafter"/>
</dbReference>
<evidence type="ECO:0000256" key="17">
    <source>
        <dbReference type="SAM" id="MobiDB-lite"/>
    </source>
</evidence>
<comment type="similarity">
    <text evidence="2">Belongs to the RRM CWC2 family.</text>
</comment>
<evidence type="ECO:0000313" key="20">
    <source>
        <dbReference type="EMBL" id="KGQ10211.1"/>
    </source>
</evidence>
<keyword evidence="8 16" id="KW-0862">Zinc</keyword>
<dbReference type="PROSITE" id="PS50103">
    <property type="entry name" value="ZF_C3H1"/>
    <property type="match status" value="1"/>
</dbReference>
<evidence type="ECO:0000256" key="16">
    <source>
        <dbReference type="PROSITE-ProRule" id="PRU00723"/>
    </source>
</evidence>
<evidence type="ECO:0000259" key="18">
    <source>
        <dbReference type="PROSITE" id="PS50102"/>
    </source>
</evidence>
<dbReference type="InterPro" id="IPR034181">
    <property type="entry name" value="Cwc2_RRM"/>
</dbReference>
<dbReference type="CDD" id="cd12360">
    <property type="entry name" value="RRM_cwf2"/>
    <property type="match status" value="1"/>
</dbReference>
<evidence type="ECO:0000256" key="14">
    <source>
        <dbReference type="ARBA" id="ARBA00072313"/>
    </source>
</evidence>
<comment type="caution">
    <text evidence="20">The sequence shown here is derived from an EMBL/GenBank/DDBJ whole genome shotgun (WGS) entry which is preliminary data.</text>
</comment>
<dbReference type="InterPro" id="IPR000571">
    <property type="entry name" value="Znf_CCCH"/>
</dbReference>
<evidence type="ECO:0000256" key="7">
    <source>
        <dbReference type="ARBA" id="ARBA00022771"/>
    </source>
</evidence>
<name>A0A0A2VQQ9_BEABA</name>
<keyword evidence="4" id="KW-0507">mRNA processing</keyword>
<dbReference type="AlphaFoldDB" id="A0A0A2VQQ9"/>
<dbReference type="Gene3D" id="3.30.70.330">
    <property type="match status" value="1"/>
</dbReference>
<reference evidence="20 21" key="1">
    <citation type="submission" date="2012-10" db="EMBL/GenBank/DDBJ databases">
        <title>Genome sequencing and analysis of entomopathogenic fungi Beauveria bassiana D1-5.</title>
        <authorList>
            <person name="Li Q."/>
            <person name="Wang L."/>
            <person name="Zhang Z."/>
            <person name="Wang Q."/>
            <person name="Ren J."/>
            <person name="Wang M."/>
            <person name="Xu W."/>
            <person name="Wang J."/>
            <person name="Lu Y."/>
            <person name="Du Q."/>
            <person name="Sun Z."/>
        </authorList>
    </citation>
    <scope>NUCLEOTIDE SEQUENCE [LARGE SCALE GENOMIC DNA]</scope>
    <source>
        <strain evidence="20 21">D1-5</strain>
    </source>
</reference>
<dbReference type="GO" id="GO:0008270">
    <property type="term" value="F:zinc ion binding"/>
    <property type="evidence" value="ECO:0007669"/>
    <property type="project" value="UniProtKB-KW"/>
</dbReference>
<organism evidence="20 21">
    <name type="scientific">Beauveria bassiana D1-5</name>
    <dbReference type="NCBI Taxonomy" id="1245745"/>
    <lineage>
        <taxon>Eukaryota</taxon>
        <taxon>Fungi</taxon>
        <taxon>Dikarya</taxon>
        <taxon>Ascomycota</taxon>
        <taxon>Pezizomycotina</taxon>
        <taxon>Sordariomycetes</taxon>
        <taxon>Hypocreomycetidae</taxon>
        <taxon>Hypocreales</taxon>
        <taxon>Cordycipitaceae</taxon>
        <taxon>Beauveria</taxon>
    </lineage>
</organism>
<dbReference type="EMBL" id="ANFO01000345">
    <property type="protein sequence ID" value="KGQ10211.1"/>
    <property type="molecule type" value="Genomic_DNA"/>
</dbReference>
<dbReference type="HOGENOM" id="CLU_043308_1_0_1"/>
<dbReference type="eggNOG" id="KOG0118">
    <property type="taxonomic scope" value="Eukaryota"/>
</dbReference>
<evidence type="ECO:0000256" key="4">
    <source>
        <dbReference type="ARBA" id="ARBA00022664"/>
    </source>
</evidence>
<evidence type="ECO:0000256" key="9">
    <source>
        <dbReference type="ARBA" id="ARBA00022884"/>
    </source>
</evidence>
<evidence type="ECO:0000313" key="21">
    <source>
        <dbReference type="Proteomes" id="UP000030106"/>
    </source>
</evidence>
<dbReference type="PANTHER" id="PTHR14089">
    <property type="entry name" value="PRE-MRNA-SPLICING FACTOR RBM22"/>
    <property type="match status" value="1"/>
</dbReference>
<feature type="domain" description="C3H1-type" evidence="19">
    <location>
        <begin position="113"/>
        <end position="140"/>
    </location>
</feature>
<keyword evidence="10" id="KW-0508">mRNA splicing</keyword>
<protein>
    <recommendedName>
        <fullName evidence="3">Pre-mRNA-splicing factor CWC2</fullName>
    </recommendedName>
    <alternativeName>
        <fullName evidence="14">Pre-mRNA-splicing factor cwc2</fullName>
    </alternativeName>
</protein>
<dbReference type="SMART" id="SM00360">
    <property type="entry name" value="RRM"/>
    <property type="match status" value="1"/>
</dbReference>
<dbReference type="STRING" id="1245745.A0A0A2VQQ9"/>
<dbReference type="PROSITE" id="PS50102">
    <property type="entry name" value="RRM"/>
    <property type="match status" value="1"/>
</dbReference>
<evidence type="ECO:0000256" key="11">
    <source>
        <dbReference type="ARBA" id="ARBA00023242"/>
    </source>
</evidence>
<evidence type="ECO:0000256" key="6">
    <source>
        <dbReference type="ARBA" id="ARBA00022728"/>
    </source>
</evidence>
<dbReference type="InterPro" id="IPR032297">
    <property type="entry name" value="Torus"/>
</dbReference>